<sequence length="391" mass="46165">MEITLDWKNLIYLSSQLIGYLIGFVLIIYGYRKNRSNILLGFIFLVFSYMSFISWLIFTGNFIHFPALYRSGNLLALFTVPIIYLYIRTVIKSDFLQLWDVLHFIPAFIFLVDYWPVFLLENPEKLKLIKSEIAYPELFTQYTQSRFFSFDFYTILRTSMLAVYWIFSVKLVWDYSVRLKDEMDDFGKQWLIWIKIFLGFELLLFLPYFLLNWFYDPLISFELLHGTLALLTVVSAVALIFFPNILYGINKKEKKQASIVKSKSESKEMLSPTRIQEIEVKLDQVLTKEKKFLQRGYSIHSLAMDTDVPVYLLTQFINQHLNTNFFDLINEKRVEESCKLIESGRFDHLSIVGMAELSGFNNRNSFTLAFQKFKNVSPSVYIRSVRKKGMK</sequence>
<evidence type="ECO:0000256" key="4">
    <source>
        <dbReference type="SAM" id="Phobius"/>
    </source>
</evidence>
<feature type="transmembrane region" description="Helical" evidence="4">
    <location>
        <begin position="99"/>
        <end position="118"/>
    </location>
</feature>
<keyword evidence="3" id="KW-0804">Transcription</keyword>
<reference evidence="7" key="1">
    <citation type="journal article" date="2019" name="Int. J. Syst. Evol. Microbiol.">
        <title>The Global Catalogue of Microorganisms (GCM) 10K type strain sequencing project: providing services to taxonomists for standard genome sequencing and annotation.</title>
        <authorList>
            <consortium name="The Broad Institute Genomics Platform"/>
            <consortium name="The Broad Institute Genome Sequencing Center for Infectious Disease"/>
            <person name="Wu L."/>
            <person name="Ma J."/>
        </authorList>
    </citation>
    <scope>NUCLEOTIDE SEQUENCE [LARGE SCALE GENOMIC DNA]</scope>
    <source>
        <strain evidence="7">KCTC 19812</strain>
    </source>
</reference>
<dbReference type="SMART" id="SM00342">
    <property type="entry name" value="HTH_ARAC"/>
    <property type="match status" value="1"/>
</dbReference>
<dbReference type="Pfam" id="PF12833">
    <property type="entry name" value="HTH_18"/>
    <property type="match status" value="1"/>
</dbReference>
<dbReference type="InterPro" id="IPR018062">
    <property type="entry name" value="HTH_AraC-typ_CS"/>
</dbReference>
<evidence type="ECO:0000313" key="6">
    <source>
        <dbReference type="EMBL" id="MFD2201335.1"/>
    </source>
</evidence>
<accession>A0ABW5B9M1</accession>
<feature type="transmembrane region" description="Helical" evidence="4">
    <location>
        <begin position="12"/>
        <end position="31"/>
    </location>
</feature>
<evidence type="ECO:0000256" key="3">
    <source>
        <dbReference type="ARBA" id="ARBA00023163"/>
    </source>
</evidence>
<feature type="transmembrane region" description="Helical" evidence="4">
    <location>
        <begin position="38"/>
        <end position="58"/>
    </location>
</feature>
<dbReference type="Proteomes" id="UP001597414">
    <property type="component" value="Unassembled WGS sequence"/>
</dbReference>
<keyword evidence="4" id="KW-0472">Membrane</keyword>
<evidence type="ECO:0000256" key="1">
    <source>
        <dbReference type="ARBA" id="ARBA00023015"/>
    </source>
</evidence>
<dbReference type="PANTHER" id="PTHR43280:SF29">
    <property type="entry name" value="ARAC-FAMILY TRANSCRIPTIONAL REGULATOR"/>
    <property type="match status" value="1"/>
</dbReference>
<dbReference type="PROSITE" id="PS00041">
    <property type="entry name" value="HTH_ARAC_FAMILY_1"/>
    <property type="match status" value="1"/>
</dbReference>
<feature type="domain" description="HTH araC/xylS-type" evidence="5">
    <location>
        <begin position="283"/>
        <end position="384"/>
    </location>
</feature>
<keyword evidence="4" id="KW-0812">Transmembrane</keyword>
<feature type="transmembrane region" description="Helical" evidence="4">
    <location>
        <begin position="223"/>
        <end position="247"/>
    </location>
</feature>
<evidence type="ECO:0000259" key="5">
    <source>
        <dbReference type="PROSITE" id="PS01124"/>
    </source>
</evidence>
<name>A0ABW5B9M1_9BACT</name>
<protein>
    <submittedName>
        <fullName evidence="6">Helix-turn-helix domain-containing protein</fullName>
    </submittedName>
</protein>
<proteinExistence type="predicted"/>
<dbReference type="SUPFAM" id="SSF46689">
    <property type="entry name" value="Homeodomain-like"/>
    <property type="match status" value="1"/>
</dbReference>
<organism evidence="6 7">
    <name type="scientific">Shivajiella indica</name>
    <dbReference type="NCBI Taxonomy" id="872115"/>
    <lineage>
        <taxon>Bacteria</taxon>
        <taxon>Pseudomonadati</taxon>
        <taxon>Bacteroidota</taxon>
        <taxon>Cytophagia</taxon>
        <taxon>Cytophagales</taxon>
        <taxon>Cyclobacteriaceae</taxon>
        <taxon>Shivajiella</taxon>
    </lineage>
</organism>
<keyword evidence="1" id="KW-0805">Transcription regulation</keyword>
<dbReference type="EMBL" id="JBHUIV010000010">
    <property type="protein sequence ID" value="MFD2201335.1"/>
    <property type="molecule type" value="Genomic_DNA"/>
</dbReference>
<keyword evidence="2" id="KW-0238">DNA-binding</keyword>
<dbReference type="RefSeq" id="WP_380801255.1">
    <property type="nucleotide sequence ID" value="NZ_JBHUIV010000010.1"/>
</dbReference>
<evidence type="ECO:0000313" key="7">
    <source>
        <dbReference type="Proteomes" id="UP001597414"/>
    </source>
</evidence>
<dbReference type="PROSITE" id="PS01124">
    <property type="entry name" value="HTH_ARAC_FAMILY_2"/>
    <property type="match status" value="1"/>
</dbReference>
<comment type="caution">
    <text evidence="6">The sequence shown here is derived from an EMBL/GenBank/DDBJ whole genome shotgun (WGS) entry which is preliminary data.</text>
</comment>
<gene>
    <name evidence="6" type="ORF">ACFSKV_07140</name>
</gene>
<evidence type="ECO:0000256" key="2">
    <source>
        <dbReference type="ARBA" id="ARBA00023125"/>
    </source>
</evidence>
<feature type="transmembrane region" description="Helical" evidence="4">
    <location>
        <begin position="190"/>
        <end position="211"/>
    </location>
</feature>
<dbReference type="Gene3D" id="1.10.10.60">
    <property type="entry name" value="Homeodomain-like"/>
    <property type="match status" value="1"/>
</dbReference>
<keyword evidence="4" id="KW-1133">Transmembrane helix</keyword>
<feature type="transmembrane region" description="Helical" evidence="4">
    <location>
        <begin position="152"/>
        <end position="169"/>
    </location>
</feature>
<dbReference type="InterPro" id="IPR018060">
    <property type="entry name" value="HTH_AraC"/>
</dbReference>
<feature type="transmembrane region" description="Helical" evidence="4">
    <location>
        <begin position="70"/>
        <end position="87"/>
    </location>
</feature>
<dbReference type="PANTHER" id="PTHR43280">
    <property type="entry name" value="ARAC-FAMILY TRANSCRIPTIONAL REGULATOR"/>
    <property type="match status" value="1"/>
</dbReference>
<keyword evidence="7" id="KW-1185">Reference proteome</keyword>
<dbReference type="InterPro" id="IPR009057">
    <property type="entry name" value="Homeodomain-like_sf"/>
</dbReference>